<dbReference type="Gene3D" id="3.30.450.200">
    <property type="match status" value="1"/>
</dbReference>
<dbReference type="Proteomes" id="UP000319801">
    <property type="component" value="Unassembled WGS sequence"/>
</dbReference>
<accession>A0A556TL76</accession>
<dbReference type="AlphaFoldDB" id="A0A556TL76"/>
<evidence type="ECO:0000256" key="1">
    <source>
        <dbReference type="SAM" id="MobiDB-lite"/>
    </source>
</evidence>
<dbReference type="GO" id="GO:0005829">
    <property type="term" value="C:cytosol"/>
    <property type="evidence" value="ECO:0007669"/>
    <property type="project" value="TreeGrafter"/>
</dbReference>
<evidence type="ECO:0000313" key="2">
    <source>
        <dbReference type="EMBL" id="TSK18096.1"/>
    </source>
</evidence>
<feature type="compositionally biased region" description="Polar residues" evidence="1">
    <location>
        <begin position="422"/>
        <end position="432"/>
    </location>
</feature>
<dbReference type="GO" id="GO:0006897">
    <property type="term" value="P:endocytosis"/>
    <property type="evidence" value="ECO:0007669"/>
    <property type="project" value="TreeGrafter"/>
</dbReference>
<organism evidence="2 3">
    <name type="scientific">Bagarius yarrelli</name>
    <name type="common">Goonch</name>
    <name type="synonym">Bagrus yarrelli</name>
    <dbReference type="NCBI Taxonomy" id="175774"/>
    <lineage>
        <taxon>Eukaryota</taxon>
        <taxon>Metazoa</taxon>
        <taxon>Chordata</taxon>
        <taxon>Craniata</taxon>
        <taxon>Vertebrata</taxon>
        <taxon>Euteleostomi</taxon>
        <taxon>Actinopterygii</taxon>
        <taxon>Neopterygii</taxon>
        <taxon>Teleostei</taxon>
        <taxon>Ostariophysi</taxon>
        <taxon>Siluriformes</taxon>
        <taxon>Sisoridae</taxon>
        <taxon>Sisorinae</taxon>
        <taxon>Bagarius</taxon>
    </lineage>
</organism>
<gene>
    <name evidence="2" type="ORF">Baya_1476</name>
</gene>
<protein>
    <submittedName>
        <fullName evidence="2">DENN domain-containing protein 1B</fullName>
    </submittedName>
</protein>
<feature type="region of interest" description="Disordered" evidence="1">
    <location>
        <begin position="216"/>
        <end position="265"/>
    </location>
</feature>
<dbReference type="GO" id="GO:0005085">
    <property type="term" value="F:guanyl-nucleotide exchange factor activity"/>
    <property type="evidence" value="ECO:0007669"/>
    <property type="project" value="InterPro"/>
</dbReference>
<evidence type="ECO:0000313" key="3">
    <source>
        <dbReference type="Proteomes" id="UP000319801"/>
    </source>
</evidence>
<feature type="region of interest" description="Disordered" evidence="1">
    <location>
        <begin position="414"/>
        <end position="482"/>
    </location>
</feature>
<comment type="caution">
    <text evidence="2">The sequence shown here is derived from an EMBL/GenBank/DDBJ whole genome shotgun (WGS) entry which is preliminary data.</text>
</comment>
<feature type="compositionally biased region" description="Basic residues" evidence="1">
    <location>
        <begin position="222"/>
        <end position="231"/>
    </location>
</feature>
<dbReference type="PANTHER" id="PTHR13196:SF25">
    <property type="entry name" value="DENN DOMAIN-CONTAINING PROTEIN 1C"/>
    <property type="match status" value="1"/>
</dbReference>
<feature type="region of interest" description="Disordered" evidence="1">
    <location>
        <begin position="539"/>
        <end position="577"/>
    </location>
</feature>
<dbReference type="GO" id="GO:1901981">
    <property type="term" value="F:phosphatidylinositol phosphate binding"/>
    <property type="evidence" value="ECO:0007669"/>
    <property type="project" value="TreeGrafter"/>
</dbReference>
<feature type="compositionally biased region" description="Polar residues" evidence="1">
    <location>
        <begin position="232"/>
        <end position="248"/>
    </location>
</feature>
<feature type="compositionally biased region" description="Polar residues" evidence="1">
    <location>
        <begin position="543"/>
        <end position="555"/>
    </location>
</feature>
<dbReference type="InterPro" id="IPR040032">
    <property type="entry name" value="DENND1A/B/C"/>
</dbReference>
<dbReference type="EMBL" id="VCAZ01000004">
    <property type="protein sequence ID" value="TSK18096.1"/>
    <property type="molecule type" value="Genomic_DNA"/>
</dbReference>
<dbReference type="GO" id="GO:0032456">
    <property type="term" value="P:endocytic recycling"/>
    <property type="evidence" value="ECO:0007669"/>
    <property type="project" value="TreeGrafter"/>
</dbReference>
<dbReference type="PANTHER" id="PTHR13196">
    <property type="entry name" value="DENN DOMAIN-CONTAINING"/>
    <property type="match status" value="1"/>
</dbReference>
<sequence>MIPRVRDGVAVQHFTFTLTDMEGCQRFGFCRLTSSSQTCLCILRSLPDTTLSYLPWFEVFYKLLNNLADYMIKGQMSETRELLTALYKHPVPLINSSNTLHQIPYFLAPDPKTLPSIPESFIDARLEMLNRGKEPDDLFEEEILQCGVSAGGSKSYQQWMGNLKKGGGSLILTVKSKAQMCKNGQKQVHTLQRGESVCGTHSYRFTKSDCLQSRLPITQHYGKSRPRRPTRKSANQQGEEPMQDNSSSWEEESHIGSASEELTEEGEFSVMADLEEMDLLGEIFDTLNTQSATEPGMLYSTRSLDVFTSDCTDFISRRSLATPSQESLSLSTGNTGSLMSWEEGHEGGLDIEETEPPSDEQVRNMRDGVRESYSMLKDDEQLMDLGRLVEDLVDLKQELEEELNGNCKKTSMSLEDVRLETSRSSGTNQEISCSPEKCQETTSKNNHPESLPQGDFSQEKQHFTNEQENADKEDEEQERCTDQSTSKVLFKVALFQVKSYQTRGSPETVRTNYDHKILDTSLKISPRGPGALGVTATMKTEDLNMNSPTTSNLSDTKTEDKVLPLPKVSELKKRFEQ</sequence>
<proteinExistence type="predicted"/>
<name>A0A556TL76_BAGYA</name>
<dbReference type="OrthoDB" id="206724at2759"/>
<keyword evidence="3" id="KW-1185">Reference proteome</keyword>
<reference evidence="2 3" key="1">
    <citation type="journal article" date="2019" name="Genome Biol. Evol.">
        <title>Whole-Genome Sequencing of the Giant Devil Catfish, Bagarius yarrelli.</title>
        <authorList>
            <person name="Jiang W."/>
            <person name="Lv Y."/>
            <person name="Cheng L."/>
            <person name="Yang K."/>
            <person name="Chao B."/>
            <person name="Wang X."/>
            <person name="Li Y."/>
            <person name="Pan X."/>
            <person name="You X."/>
            <person name="Zhang Y."/>
            <person name="Yang J."/>
            <person name="Li J."/>
            <person name="Zhang X."/>
            <person name="Liu S."/>
            <person name="Sun C."/>
            <person name="Yang J."/>
            <person name="Shi Q."/>
        </authorList>
    </citation>
    <scope>NUCLEOTIDE SEQUENCE [LARGE SCALE GENOMIC DNA]</scope>
    <source>
        <strain evidence="2">JWS20170419001</strain>
        <tissue evidence="2">Muscle</tissue>
    </source>
</reference>